<evidence type="ECO:0000256" key="3">
    <source>
        <dbReference type="ARBA" id="ARBA00007895"/>
    </source>
</evidence>
<dbReference type="GO" id="GO:0015031">
    <property type="term" value="P:protein transport"/>
    <property type="evidence" value="ECO:0007669"/>
    <property type="project" value="UniProtKB-KW"/>
</dbReference>
<feature type="compositionally biased region" description="Pro residues" evidence="9">
    <location>
        <begin position="383"/>
        <end position="392"/>
    </location>
</feature>
<keyword evidence="4" id="KW-0813">Transport</keyword>
<keyword evidence="7" id="KW-0653">Protein transport</keyword>
<feature type="compositionally biased region" description="Polar residues" evidence="9">
    <location>
        <begin position="210"/>
        <end position="221"/>
    </location>
</feature>
<evidence type="ECO:0000259" key="10">
    <source>
        <dbReference type="Pfam" id="PF04652"/>
    </source>
</evidence>
<dbReference type="GO" id="GO:0005771">
    <property type="term" value="C:multivesicular body"/>
    <property type="evidence" value="ECO:0007669"/>
    <property type="project" value="TreeGrafter"/>
</dbReference>
<proteinExistence type="inferred from homology"/>
<keyword evidence="5" id="KW-0963">Cytoplasm</keyword>
<keyword evidence="13" id="KW-1185">Reference proteome</keyword>
<dbReference type="PRINTS" id="PR01217">
    <property type="entry name" value="PRICHEXTENSN"/>
</dbReference>
<evidence type="ECO:0000256" key="1">
    <source>
        <dbReference type="ARBA" id="ARBA00004481"/>
    </source>
</evidence>
<evidence type="ECO:0000256" key="8">
    <source>
        <dbReference type="ARBA" id="ARBA00023136"/>
    </source>
</evidence>
<feature type="region of interest" description="Disordered" evidence="9">
    <location>
        <begin position="160"/>
        <end position="437"/>
    </location>
</feature>
<keyword evidence="8" id="KW-0472">Membrane</keyword>
<evidence type="ECO:0000256" key="4">
    <source>
        <dbReference type="ARBA" id="ARBA00022448"/>
    </source>
</evidence>
<feature type="domain" description="Vta1 C-terminal" evidence="11">
    <location>
        <begin position="438"/>
        <end position="473"/>
    </location>
</feature>
<evidence type="ECO:0000256" key="2">
    <source>
        <dbReference type="ARBA" id="ARBA00004496"/>
    </source>
</evidence>
<dbReference type="InterPro" id="IPR044538">
    <property type="entry name" value="Vta1-like"/>
</dbReference>
<evidence type="ECO:0000313" key="12">
    <source>
        <dbReference type="EMBL" id="KAF1836646.1"/>
    </source>
</evidence>
<dbReference type="Gene3D" id="1.20.5.420">
    <property type="entry name" value="Immunoglobulin FC, subunit C"/>
    <property type="match status" value="1"/>
</dbReference>
<evidence type="ECO:0000256" key="7">
    <source>
        <dbReference type="ARBA" id="ARBA00022927"/>
    </source>
</evidence>
<feature type="compositionally biased region" description="Polar residues" evidence="9">
    <location>
        <begin position="161"/>
        <end position="173"/>
    </location>
</feature>
<keyword evidence="6" id="KW-0967">Endosome</keyword>
<feature type="domain" description="Vta1/callose synthase N-terminal" evidence="10">
    <location>
        <begin position="14"/>
        <end position="156"/>
    </location>
</feature>
<comment type="similarity">
    <text evidence="3">Belongs to the VTA1 family.</text>
</comment>
<protein>
    <submittedName>
        <fullName evidence="12">DUF605-domain-containing protein</fullName>
    </submittedName>
</protein>
<dbReference type="Proteomes" id="UP000800040">
    <property type="component" value="Unassembled WGS sequence"/>
</dbReference>
<dbReference type="AlphaFoldDB" id="A0A6A5KN52"/>
<feature type="compositionally biased region" description="Polar residues" evidence="9">
    <location>
        <begin position="238"/>
        <end position="262"/>
    </location>
</feature>
<feature type="compositionally biased region" description="Pro residues" evidence="9">
    <location>
        <begin position="354"/>
        <end position="375"/>
    </location>
</feature>
<dbReference type="InterPro" id="IPR039431">
    <property type="entry name" value="Vta1/CALS_N"/>
</dbReference>
<dbReference type="GO" id="GO:0032511">
    <property type="term" value="P:late endosome to vacuole transport via multivesicular body sorting pathway"/>
    <property type="evidence" value="ECO:0007669"/>
    <property type="project" value="InterPro"/>
</dbReference>
<dbReference type="OrthoDB" id="391137at2759"/>
<organism evidence="12 13">
    <name type="scientific">Decorospora gaudefroyi</name>
    <dbReference type="NCBI Taxonomy" id="184978"/>
    <lineage>
        <taxon>Eukaryota</taxon>
        <taxon>Fungi</taxon>
        <taxon>Dikarya</taxon>
        <taxon>Ascomycota</taxon>
        <taxon>Pezizomycotina</taxon>
        <taxon>Dothideomycetes</taxon>
        <taxon>Pleosporomycetidae</taxon>
        <taxon>Pleosporales</taxon>
        <taxon>Pleosporineae</taxon>
        <taxon>Pleosporaceae</taxon>
        <taxon>Decorospora</taxon>
    </lineage>
</organism>
<dbReference type="GO" id="GO:0010008">
    <property type="term" value="C:endosome membrane"/>
    <property type="evidence" value="ECO:0007669"/>
    <property type="project" value="UniProtKB-SubCell"/>
</dbReference>
<comment type="subcellular location">
    <subcellularLocation>
        <location evidence="2">Cytoplasm</location>
    </subcellularLocation>
    <subcellularLocation>
        <location evidence="1">Endosome membrane</location>
        <topology evidence="1">Peripheral membrane protein</topology>
    </subcellularLocation>
</comment>
<sequence>MADAVPAKLKSLQLAAFAKRAAQLERFKPIITYWLRFYIVQRIIAGGLHSADQECTAYTTDLMEKLEQAKAENPNEDALLDDTVASAYCEQFALQTLGKAEREMEENRVNGQTADTLLAASTFLEILSIWKSNDAEITSKTKFAKYHALRIVKAIRANEDPNATNPVQETPQQPVSPPALDPNDPEVQNINQGAPPQPRYNPYQPYVETAPNTSAQPSPNFSAHRVSPPPPNIPSAPTGYTQSSHNDVSPISQPGTSRQGSVVSIGGGYFPRTDPPTFTSETSAPGLPTAPMDGRPLPPSLPTSPQAPQAPGSLDPASFYQNPASSPPAAQPPQQQPPPQTPYQPPSQASYSPAPSPAFPAPQPPPIHFPSPTAPPQQYQHPAPSPQPPQPLHAPQRGAFSPAAQQQYSPVPHQNPYAQPAPPPPQQYSQGPFRNDEESIMAAQKHAKWAISALNFEDSDTAVKELRTALRALGSS</sequence>
<name>A0A6A5KN52_9PLEO</name>
<feature type="compositionally biased region" description="Pro residues" evidence="9">
    <location>
        <begin position="325"/>
        <end position="345"/>
    </location>
</feature>
<evidence type="ECO:0000259" key="11">
    <source>
        <dbReference type="Pfam" id="PF18097"/>
    </source>
</evidence>
<gene>
    <name evidence="12" type="ORF">BDW02DRAFT_566738</name>
</gene>
<dbReference type="InterPro" id="IPR041212">
    <property type="entry name" value="Vta1_C"/>
</dbReference>
<dbReference type="Gene3D" id="1.25.40.270">
    <property type="entry name" value="Vacuolar protein sorting-associated protein vta1"/>
    <property type="match status" value="1"/>
</dbReference>
<dbReference type="InterPro" id="IPR023175">
    <property type="entry name" value="Vta1/CALS_N_sf"/>
</dbReference>
<accession>A0A6A5KN52</accession>
<evidence type="ECO:0000256" key="6">
    <source>
        <dbReference type="ARBA" id="ARBA00022753"/>
    </source>
</evidence>
<dbReference type="Pfam" id="PF18097">
    <property type="entry name" value="Vta1_C"/>
    <property type="match status" value="1"/>
</dbReference>
<dbReference type="EMBL" id="ML975270">
    <property type="protein sequence ID" value="KAF1836646.1"/>
    <property type="molecule type" value="Genomic_DNA"/>
</dbReference>
<dbReference type="PANTHER" id="PTHR46009:SF1">
    <property type="entry name" value="VACUOLAR PROTEIN SORTING-ASSOCIATED PROTEIN VTA1 HOMOLOG"/>
    <property type="match status" value="1"/>
</dbReference>
<evidence type="ECO:0000256" key="5">
    <source>
        <dbReference type="ARBA" id="ARBA00022490"/>
    </source>
</evidence>
<reference evidence="12" key="1">
    <citation type="submission" date="2020-01" db="EMBL/GenBank/DDBJ databases">
        <authorList>
            <consortium name="DOE Joint Genome Institute"/>
            <person name="Haridas S."/>
            <person name="Albert R."/>
            <person name="Binder M."/>
            <person name="Bloem J."/>
            <person name="Labutti K."/>
            <person name="Salamov A."/>
            <person name="Andreopoulos B."/>
            <person name="Baker S.E."/>
            <person name="Barry K."/>
            <person name="Bills G."/>
            <person name="Bluhm B.H."/>
            <person name="Cannon C."/>
            <person name="Castanera R."/>
            <person name="Culley D.E."/>
            <person name="Daum C."/>
            <person name="Ezra D."/>
            <person name="Gonzalez J.B."/>
            <person name="Henrissat B."/>
            <person name="Kuo A."/>
            <person name="Liang C."/>
            <person name="Lipzen A."/>
            <person name="Lutzoni F."/>
            <person name="Magnuson J."/>
            <person name="Mondo S."/>
            <person name="Nolan M."/>
            <person name="Ohm R."/>
            <person name="Pangilinan J."/>
            <person name="Park H.-J."/>
            <person name="Ramirez L."/>
            <person name="Alfaro M."/>
            <person name="Sun H."/>
            <person name="Tritt A."/>
            <person name="Yoshinaga Y."/>
            <person name="Zwiers L.-H."/>
            <person name="Turgeon B.G."/>
            <person name="Goodwin S.B."/>
            <person name="Spatafora J.W."/>
            <person name="Crous P.W."/>
            <person name="Grigoriev I.V."/>
        </authorList>
    </citation>
    <scope>NUCLEOTIDE SEQUENCE</scope>
    <source>
        <strain evidence="12">P77</strain>
    </source>
</reference>
<dbReference type="PANTHER" id="PTHR46009">
    <property type="entry name" value="VACUOLAR PROTEIN SORTING-ASSOCIATED PROTEIN VTA1 HOMOLOG"/>
    <property type="match status" value="1"/>
</dbReference>
<dbReference type="Pfam" id="PF04652">
    <property type="entry name" value="Vta1"/>
    <property type="match status" value="1"/>
</dbReference>
<evidence type="ECO:0000313" key="13">
    <source>
        <dbReference type="Proteomes" id="UP000800040"/>
    </source>
</evidence>
<evidence type="ECO:0000256" key="9">
    <source>
        <dbReference type="SAM" id="MobiDB-lite"/>
    </source>
</evidence>